<evidence type="ECO:0000313" key="2">
    <source>
        <dbReference type="Proteomes" id="UP000001286"/>
    </source>
</evidence>
<dbReference type="EMBL" id="FR687253">
    <property type="protein sequence ID" value="CBW85556.1"/>
    <property type="molecule type" value="Genomic_DNA"/>
</dbReference>
<dbReference type="RefSeq" id="WP_014092532.1">
    <property type="nucleotide sequence ID" value="NC_016011.1"/>
</dbReference>
<dbReference type="InterPro" id="IPR032710">
    <property type="entry name" value="NTF2-like_dom_sf"/>
</dbReference>
<dbReference type="AlphaFoldDB" id="G2ZEP0"/>
<evidence type="ECO:0000313" key="1">
    <source>
        <dbReference type="EMBL" id="CBW85556.1"/>
    </source>
</evidence>
<sequence length="117" mass="13725">MELTKENFQKLDEIHLSINNRQSMTEILAILSESYIEIMQTGQMTDYAYYKSQTSLSTNPLEIINYSIKIVDQTKVLSYYKLKDTVKNTYTMRSNLWVLEDGAWKLVFHQGTRLVSE</sequence>
<organism evidence="1 2">
    <name type="scientific">Listeria ivanovii (strain ATCC BAA-678 / PAM 55)</name>
    <dbReference type="NCBI Taxonomy" id="881621"/>
    <lineage>
        <taxon>Bacteria</taxon>
        <taxon>Bacillati</taxon>
        <taxon>Bacillota</taxon>
        <taxon>Bacilli</taxon>
        <taxon>Bacillales</taxon>
        <taxon>Listeriaceae</taxon>
        <taxon>Listeria</taxon>
    </lineage>
</organism>
<dbReference type="Proteomes" id="UP000001286">
    <property type="component" value="Chromosome"/>
</dbReference>
<reference evidence="1 2" key="1">
    <citation type="journal article" date="2011" name="J. Bacteriol.">
        <title>Complete genome sequence of the animal pathogen Listeria ivanovii, which provides insights into host specificities and evolution of the genus Listeria.</title>
        <authorList>
            <person name="Buchrieser C."/>
            <person name="Rusniok C."/>
            <person name="Garrido P."/>
            <person name="Hain T."/>
            <person name="Scortti M."/>
            <person name="Lampidis R."/>
            <person name="Karst U."/>
            <person name="Chakraborty T."/>
            <person name="Cossart P."/>
            <person name="Kreft J."/>
            <person name="Vazquez-Boland J.A."/>
            <person name="Goebel W."/>
            <person name="Glaser P."/>
        </authorList>
    </citation>
    <scope>NUCLEOTIDE SEQUENCE [LARGE SCALE GENOMIC DNA]</scope>
    <source>
        <strain evidence="2">ATCC BAA-678 / PAM 55</strain>
    </source>
</reference>
<evidence type="ECO:0008006" key="3">
    <source>
        <dbReference type="Google" id="ProtNLM"/>
    </source>
</evidence>
<dbReference type="HOGENOM" id="CLU_119560_2_0_9"/>
<dbReference type="OrthoDB" id="121974at2"/>
<dbReference type="SUPFAM" id="SSF54427">
    <property type="entry name" value="NTF2-like"/>
    <property type="match status" value="1"/>
</dbReference>
<dbReference type="eggNOG" id="COG4994">
    <property type="taxonomic scope" value="Bacteria"/>
</dbReference>
<accession>G2ZEP0</accession>
<dbReference type="KEGG" id="liv:LIV_1068"/>
<protein>
    <recommendedName>
        <fullName evidence="3">DUF4440 domain-containing protein</fullName>
    </recommendedName>
</protein>
<gene>
    <name evidence="1" type="ordered locus">LIV_1068</name>
</gene>
<name>G2ZEP0_LISIP</name>
<proteinExistence type="predicted"/>